<evidence type="ECO:0000313" key="2">
    <source>
        <dbReference type="EMBL" id="PII36497.1"/>
    </source>
</evidence>
<dbReference type="AlphaFoldDB" id="A0A2G7TBT1"/>
<keyword evidence="1" id="KW-1133">Transmembrane helix</keyword>
<name>A0A2G7TBT1_9FLAO</name>
<dbReference type="EMBL" id="PEKC01000017">
    <property type="protein sequence ID" value="PII36497.1"/>
    <property type="molecule type" value="Genomic_DNA"/>
</dbReference>
<reference evidence="2" key="1">
    <citation type="submission" date="2017-10" db="EMBL/GenBank/DDBJ databases">
        <title>Chryseobacterium sp. B5 is a hydrocarbonoclastic and plant growth promoting bacterium.</title>
        <authorList>
            <person name="Thijs S."/>
            <person name="Gkorezis P."/>
            <person name="Van Hamme J."/>
        </authorList>
    </citation>
    <scope>NUCLEOTIDE SEQUENCE</scope>
    <source>
        <strain evidence="2">B5</strain>
    </source>
</reference>
<keyword evidence="1" id="KW-0472">Membrane</keyword>
<evidence type="ECO:0000256" key="1">
    <source>
        <dbReference type="SAM" id="Phobius"/>
    </source>
</evidence>
<protein>
    <submittedName>
        <fullName evidence="2">Uncharacterized protein</fullName>
    </submittedName>
</protein>
<gene>
    <name evidence="2" type="ORF">CTI11_07050</name>
</gene>
<keyword evidence="1" id="KW-0812">Transmembrane</keyword>
<organism evidence="2">
    <name type="scientific">Chryseobacterium sp. B5</name>
    <dbReference type="NCBI Taxonomy" id="2050562"/>
    <lineage>
        <taxon>Bacteria</taxon>
        <taxon>Pseudomonadati</taxon>
        <taxon>Bacteroidota</taxon>
        <taxon>Flavobacteriia</taxon>
        <taxon>Flavobacteriales</taxon>
        <taxon>Weeksellaceae</taxon>
        <taxon>Chryseobacterium group</taxon>
        <taxon>Chryseobacterium</taxon>
    </lineage>
</organism>
<proteinExistence type="predicted"/>
<accession>A0A2G7TBT1</accession>
<sequence>MSIFRILRMVRVAGRDIGLKNQRMSSAIRTYITFLIAAPVFIFTSRIVRPVNGVVDKYFVFSIFQAFDTYIVNC</sequence>
<comment type="caution">
    <text evidence="2">The sequence shown here is derived from an EMBL/GenBank/DDBJ whole genome shotgun (WGS) entry which is preliminary data.</text>
</comment>
<feature type="transmembrane region" description="Helical" evidence="1">
    <location>
        <begin position="30"/>
        <end position="48"/>
    </location>
</feature>